<reference evidence="11 12" key="1">
    <citation type="submission" date="2019-01" db="EMBL/GenBank/DDBJ databases">
        <title>Vagococcus silagei sp. nov. isolated from brewer's grain.</title>
        <authorList>
            <person name="Guu J.-R."/>
        </authorList>
    </citation>
    <scope>NUCLEOTIDE SEQUENCE [LARGE SCALE GENOMIC DNA]</scope>
    <source>
        <strain evidence="11 12">2B-2</strain>
    </source>
</reference>
<protein>
    <recommendedName>
        <fullName evidence="9">Probable butyrate kinase</fullName>
        <shortName evidence="9">BK</shortName>
        <ecNumber evidence="9">2.7.2.7</ecNumber>
    </recommendedName>
    <alternativeName>
        <fullName evidence="9">Branched-chain carboxylic acid kinase</fullName>
    </alternativeName>
</protein>
<dbReference type="GO" id="GO:0008776">
    <property type="term" value="F:acetate kinase activity"/>
    <property type="evidence" value="ECO:0007669"/>
    <property type="project" value="TreeGrafter"/>
</dbReference>
<dbReference type="GO" id="GO:0047761">
    <property type="term" value="F:butyrate kinase activity"/>
    <property type="evidence" value="ECO:0007669"/>
    <property type="project" value="UniProtKB-UniRule"/>
</dbReference>
<evidence type="ECO:0000256" key="1">
    <source>
        <dbReference type="ARBA" id="ARBA00004496"/>
    </source>
</evidence>
<dbReference type="RefSeq" id="WP_136136894.1">
    <property type="nucleotide sequence ID" value="NZ_SDGV01000015.1"/>
</dbReference>
<evidence type="ECO:0000256" key="5">
    <source>
        <dbReference type="ARBA" id="ARBA00022741"/>
    </source>
</evidence>
<dbReference type="PANTHER" id="PTHR21060">
    <property type="entry name" value="ACETATE KINASE"/>
    <property type="match status" value="1"/>
</dbReference>
<evidence type="ECO:0000256" key="2">
    <source>
        <dbReference type="ARBA" id="ARBA00008748"/>
    </source>
</evidence>
<dbReference type="OrthoDB" id="9771859at2"/>
<dbReference type="PRINTS" id="PR00471">
    <property type="entry name" value="ACETATEKNASE"/>
</dbReference>
<evidence type="ECO:0000256" key="7">
    <source>
        <dbReference type="ARBA" id="ARBA00022840"/>
    </source>
</evidence>
<dbReference type="PIRSF" id="PIRSF036458">
    <property type="entry name" value="Butyrate_kin"/>
    <property type="match status" value="1"/>
</dbReference>
<keyword evidence="6 9" id="KW-0418">Kinase</keyword>
<comment type="similarity">
    <text evidence="2 9 10">Belongs to the acetokinase family.</text>
</comment>
<keyword evidence="5 9" id="KW-0547">Nucleotide-binding</keyword>
<dbReference type="GO" id="GO:0005524">
    <property type="term" value="F:ATP binding"/>
    <property type="evidence" value="ECO:0007669"/>
    <property type="project" value="UniProtKB-KW"/>
</dbReference>
<keyword evidence="3 9" id="KW-0963">Cytoplasm</keyword>
<evidence type="ECO:0000313" key="12">
    <source>
        <dbReference type="Proteomes" id="UP000310506"/>
    </source>
</evidence>
<evidence type="ECO:0000256" key="3">
    <source>
        <dbReference type="ARBA" id="ARBA00022490"/>
    </source>
</evidence>
<dbReference type="NCBIfam" id="NF002834">
    <property type="entry name" value="PRK03011.1-5"/>
    <property type="match status" value="1"/>
</dbReference>
<evidence type="ECO:0000256" key="10">
    <source>
        <dbReference type="RuleBase" id="RU003835"/>
    </source>
</evidence>
<dbReference type="Pfam" id="PF00871">
    <property type="entry name" value="Acetate_kinase"/>
    <property type="match status" value="1"/>
</dbReference>
<dbReference type="AlphaFoldDB" id="A0A4S3B5Q0"/>
<evidence type="ECO:0000313" key="11">
    <source>
        <dbReference type="EMBL" id="THB61200.1"/>
    </source>
</evidence>
<evidence type="ECO:0000256" key="4">
    <source>
        <dbReference type="ARBA" id="ARBA00022679"/>
    </source>
</evidence>
<dbReference type="HAMAP" id="MF_00542">
    <property type="entry name" value="Butyrate_kinase"/>
    <property type="match status" value="1"/>
</dbReference>
<dbReference type="GO" id="GO:0005737">
    <property type="term" value="C:cytoplasm"/>
    <property type="evidence" value="ECO:0007669"/>
    <property type="project" value="UniProtKB-SubCell"/>
</dbReference>
<dbReference type="EMBL" id="SDGV01000015">
    <property type="protein sequence ID" value="THB61200.1"/>
    <property type="molecule type" value="Genomic_DNA"/>
</dbReference>
<evidence type="ECO:0000256" key="6">
    <source>
        <dbReference type="ARBA" id="ARBA00022777"/>
    </source>
</evidence>
<gene>
    <name evidence="9 11" type="primary">buk</name>
    <name evidence="11" type="ORF">ESZ54_06680</name>
</gene>
<comment type="caution">
    <text evidence="11">The sequence shown here is derived from an EMBL/GenBank/DDBJ whole genome shotgun (WGS) entry which is preliminary data.</text>
</comment>
<keyword evidence="4 9" id="KW-0808">Transferase</keyword>
<dbReference type="Gene3D" id="3.30.420.40">
    <property type="match status" value="2"/>
</dbReference>
<organism evidence="11 12">
    <name type="scientific">Vagococcus silagei</name>
    <dbReference type="NCBI Taxonomy" id="2508885"/>
    <lineage>
        <taxon>Bacteria</taxon>
        <taxon>Bacillati</taxon>
        <taxon>Bacillota</taxon>
        <taxon>Bacilli</taxon>
        <taxon>Lactobacillales</taxon>
        <taxon>Enterococcaceae</taxon>
        <taxon>Vagococcus</taxon>
    </lineage>
</organism>
<dbReference type="EC" id="2.7.2.7" evidence="9"/>
<dbReference type="InterPro" id="IPR011245">
    <property type="entry name" value="Butyrate_kin"/>
</dbReference>
<dbReference type="GO" id="GO:0006083">
    <property type="term" value="P:acetate metabolic process"/>
    <property type="evidence" value="ECO:0007669"/>
    <property type="project" value="TreeGrafter"/>
</dbReference>
<dbReference type="NCBIfam" id="TIGR02707">
    <property type="entry name" value="butyr_kinase"/>
    <property type="match status" value="1"/>
</dbReference>
<keyword evidence="12" id="KW-1185">Reference proteome</keyword>
<comment type="catalytic activity">
    <reaction evidence="8 9">
        <text>butanoate + ATP = butanoyl phosphate + ADP</text>
        <dbReference type="Rhea" id="RHEA:13585"/>
        <dbReference type="ChEBI" id="CHEBI:17968"/>
        <dbReference type="ChEBI" id="CHEBI:30616"/>
        <dbReference type="ChEBI" id="CHEBI:58079"/>
        <dbReference type="ChEBI" id="CHEBI:456216"/>
        <dbReference type="EC" id="2.7.2.7"/>
    </reaction>
</comment>
<evidence type="ECO:0000256" key="8">
    <source>
        <dbReference type="ARBA" id="ARBA00048596"/>
    </source>
</evidence>
<dbReference type="InterPro" id="IPR043129">
    <property type="entry name" value="ATPase_NBD"/>
</dbReference>
<dbReference type="PROSITE" id="PS01075">
    <property type="entry name" value="ACETATE_KINASE_1"/>
    <property type="match status" value="1"/>
</dbReference>
<dbReference type="InterPro" id="IPR000890">
    <property type="entry name" value="Aliphatic_acid_kin_short-chain"/>
</dbReference>
<proteinExistence type="inferred from homology"/>
<accession>A0A4S3B5Q0</accession>
<dbReference type="CDD" id="cd24011">
    <property type="entry name" value="ASKHA_NBD_BK"/>
    <property type="match status" value="1"/>
</dbReference>
<sequence>MKAILVINPGSTSTKLAVFSGTEMIAEKTSRHSVEEMSQFDGVISQIEFRKNMIEAFINEHQLESKLVAIVGRGGLLKPIPGGTYRVDEEMLEDLRTEKYNTHASNLGGILAYELAEKFDIPSFIVDPVVVDEMNDLARISGLKGINRRSVGHALNQKAVARRAVESENKEYDESSLIVAHLGGGISIGAHQNGKMVDVVNGLDGEGPYSPERSGTLPLINFAELITSNNMSIPEVKKMIAGNAGLKSYLGETDLREVEKRIEAGDSEAQYYLDGMCYQVAKNIGEMGAVLKGKVDYIVLTGGAIYSEYILGKISQYVEWIAPVKAFPGEVEMEALNEGALRVLNGEEIALNYGEVGQ</sequence>
<dbReference type="PANTHER" id="PTHR21060:SF3">
    <property type="entry name" value="BUTYRATE KINASE 2-RELATED"/>
    <property type="match status" value="1"/>
</dbReference>
<dbReference type="PROSITE" id="PS01076">
    <property type="entry name" value="ACETATE_KINASE_2"/>
    <property type="match status" value="1"/>
</dbReference>
<evidence type="ECO:0000256" key="9">
    <source>
        <dbReference type="HAMAP-Rule" id="MF_00542"/>
    </source>
</evidence>
<keyword evidence="7 9" id="KW-0067">ATP-binding</keyword>
<comment type="subcellular location">
    <subcellularLocation>
        <location evidence="1 9">Cytoplasm</location>
    </subcellularLocation>
</comment>
<dbReference type="InterPro" id="IPR023865">
    <property type="entry name" value="Aliphatic_acid_kinase_CS"/>
</dbReference>
<dbReference type="SUPFAM" id="SSF53067">
    <property type="entry name" value="Actin-like ATPase domain"/>
    <property type="match status" value="2"/>
</dbReference>
<name>A0A4S3B5Q0_9ENTE</name>
<dbReference type="Proteomes" id="UP000310506">
    <property type="component" value="Unassembled WGS sequence"/>
</dbReference>